<name>A0A2G5I5K5_CERBT</name>
<feature type="compositionally biased region" description="Basic and acidic residues" evidence="1">
    <location>
        <begin position="633"/>
        <end position="643"/>
    </location>
</feature>
<gene>
    <name evidence="2" type="ORF">CB0940_03628</name>
    <name evidence="3" type="ORF">RHO25_005428</name>
</gene>
<feature type="region of interest" description="Disordered" evidence="1">
    <location>
        <begin position="580"/>
        <end position="643"/>
    </location>
</feature>
<dbReference type="AlphaFoldDB" id="A0A2G5I5K5"/>
<reference evidence="3 5" key="2">
    <citation type="submission" date="2023-09" db="EMBL/GenBank/DDBJ databases">
        <title>Complete-Gapless Cercospora beticola genome.</title>
        <authorList>
            <person name="Wyatt N.A."/>
            <person name="Spanner R.E."/>
            <person name="Bolton M.D."/>
        </authorList>
    </citation>
    <scope>NUCLEOTIDE SEQUENCE [LARGE SCALE GENOMIC DNA]</scope>
    <source>
        <strain evidence="3">Cb09-40</strain>
    </source>
</reference>
<evidence type="ECO:0000313" key="2">
    <source>
        <dbReference type="EMBL" id="PIA99752.1"/>
    </source>
</evidence>
<protein>
    <submittedName>
        <fullName evidence="2">Uncharacterized protein</fullName>
    </submittedName>
</protein>
<organism evidence="2 4">
    <name type="scientific">Cercospora beticola</name>
    <name type="common">Sugarbeet leaf spot fungus</name>
    <dbReference type="NCBI Taxonomy" id="122368"/>
    <lineage>
        <taxon>Eukaryota</taxon>
        <taxon>Fungi</taxon>
        <taxon>Dikarya</taxon>
        <taxon>Ascomycota</taxon>
        <taxon>Pezizomycotina</taxon>
        <taxon>Dothideomycetes</taxon>
        <taxon>Dothideomycetidae</taxon>
        <taxon>Mycosphaerellales</taxon>
        <taxon>Mycosphaerellaceae</taxon>
        <taxon>Cercospora</taxon>
    </lineage>
</organism>
<evidence type="ECO:0000313" key="5">
    <source>
        <dbReference type="Proteomes" id="UP001302367"/>
    </source>
</evidence>
<feature type="compositionally biased region" description="Polar residues" evidence="1">
    <location>
        <begin position="585"/>
        <end position="604"/>
    </location>
</feature>
<evidence type="ECO:0000313" key="3">
    <source>
        <dbReference type="EMBL" id="WPB00808.1"/>
    </source>
</evidence>
<keyword evidence="5" id="KW-1185">Reference proteome</keyword>
<dbReference type="Proteomes" id="UP001302367">
    <property type="component" value="Chromosome 3"/>
</dbReference>
<sequence>MSKPKLLWGLSIQQLESIADSTPYMTVAELVEKVHQVAGDDDSNDETSNREIFQIVSVSEIQDAESVLQPKVPSQQPTQPSRAAKSAAQDPSSNNVKDIPVPTPGSYSAYAAAELSEASAITPSGQDHLQSLYPPMTTIGTSSQSAAATSAANSGDFLPNSVAPTYGVSSFTNSTPGVSQYFPQQPVLASGPHTGARQSLFPQDHHASLESYGHMNAENLLAQGNGIDISQIFGGLILRIALEKMPESKVTKMLNDKRAVDRPSAREIRSTKTFRKRVENAIRHIFGAFDDASYKAHRSTFNAAQNDPVLRTEYIAMLQDRKTFLINPRSRCERCTKNKDMTESKSNQSVTGQLQQSSPQLYGGVHTGSSFPALSAVPSSWTIESMLNPPTPAAPAQSMPAPRRKRPATASNTQAIHPASKRRQGAGYGADQTSQLPQPDSTSETYAMPPQHSYQSEANERNETSERTQSQYPADESTLANGLLDFLHPPSQSTFEVGSWMQESTVPASSPPVPRYTSYHNDRSNVDIPPSSPPVPRYTYYHENAGNMGSAINSDAAAAMGVTTSAYGRSDGYLISDAPGDAVQQLGSDGTFSQWQPPQQSTLGSDFWGNEMPADEGAERRLERSHRKPNRGQQKEQEAGGRR</sequence>
<feature type="region of interest" description="Disordered" evidence="1">
    <location>
        <begin position="386"/>
        <end position="473"/>
    </location>
</feature>
<dbReference type="EMBL" id="CP134186">
    <property type="protein sequence ID" value="WPB00808.1"/>
    <property type="molecule type" value="Genomic_DNA"/>
</dbReference>
<dbReference type="OrthoDB" id="10416623at2759"/>
<feature type="region of interest" description="Disordered" evidence="1">
    <location>
        <begin position="66"/>
        <end position="103"/>
    </location>
</feature>
<evidence type="ECO:0000313" key="4">
    <source>
        <dbReference type="Proteomes" id="UP000230605"/>
    </source>
</evidence>
<dbReference type="EMBL" id="LKMD01000101">
    <property type="protein sequence ID" value="PIA99752.1"/>
    <property type="molecule type" value="Genomic_DNA"/>
</dbReference>
<dbReference type="Proteomes" id="UP000230605">
    <property type="component" value="Chromosome 3"/>
</dbReference>
<feature type="compositionally biased region" description="Polar residues" evidence="1">
    <location>
        <begin position="431"/>
        <end position="445"/>
    </location>
</feature>
<feature type="region of interest" description="Disordered" evidence="1">
    <location>
        <begin position="336"/>
        <end position="364"/>
    </location>
</feature>
<accession>A0A2G5I5K5</accession>
<feature type="compositionally biased region" description="Polar residues" evidence="1">
    <location>
        <begin position="344"/>
        <end position="360"/>
    </location>
</feature>
<evidence type="ECO:0000256" key="1">
    <source>
        <dbReference type="SAM" id="MobiDB-lite"/>
    </source>
</evidence>
<reference evidence="2 4" key="1">
    <citation type="submission" date="2015-10" db="EMBL/GenBank/DDBJ databases">
        <title>The cercosporin biosynthetic gene cluster was horizontally transferred to several fungal lineages and shown to be expanded in Cercospora beticola based on microsynteny with recipient genomes.</title>
        <authorList>
            <person name="De Jonge R."/>
            <person name="Ebert M.K."/>
            <person name="Suttle J.C."/>
            <person name="Jurick Ii W.M."/>
            <person name="Secor G.A."/>
            <person name="Thomma B.P."/>
            <person name="Van De Peer Y."/>
            <person name="Bolton M.D."/>
        </authorList>
    </citation>
    <scope>NUCLEOTIDE SEQUENCE [LARGE SCALE GENOMIC DNA]</scope>
    <source>
        <strain evidence="2 4">09-40</strain>
    </source>
</reference>
<feature type="compositionally biased region" description="Polar residues" evidence="1">
    <location>
        <begin position="72"/>
        <end position="81"/>
    </location>
</feature>
<proteinExistence type="predicted"/>